<sequence>MIRYLSILFLFTVSILFAQAEDGSKLWLRFGQAKASPIRFTGINADKTLFAVKEFQKAWKEIYGKELSINNSGKQTLIIGTSRSKALLPFALSKNLEQLGNEGFIIKTFDLRGKQQTVITAKSEAGLLYGVYHLLRLIQTNELPDNLDIIENPSYAVRILNHWDNLDGSIERGYAGHSIWKWEDMPKKISPRYTEYARANASIGINGSVLDNVNASPNILRNDYLEKVKILAGIFRPFHIKVYLSINFSAPSVIGGVPTADPLNPAVIKWWDNKVNEIYRLIPDFGGFLVKANSEGLPGPQDFGRTHADGANMLADALKPHGGIVMWRAFVYSPDNDDRAKQAYNEFVPLDGKFRDNVIVQVKNGPIDFQPREPFSPLFGGLKLTKIMPEFQITQEYLGQSNHMVYQAPLWKECLDSDTYCQGKGSTVARITDGTLYKRELSAIAGVANIGEDTNWCGHHFAQANWYAFGRLAWNHNLTSEQIAGEWLKMTFNKDSGFVRDAKNMMIASREAVVNYMMPLGLHHLFAWEHHYGPEPWCDFPNARPDWLPKYYHQANEDGLGFDRSSRGTNYVEQYCSPLREMFDKPETCPEKYLLWFHHVPWNYKMKDGKTLWDELCYLYDSGVKDVRTFEATWNNLKTYVDKERFEAVKAKLAIQEKDAIWWKDACLLYFQEFSKQPIPPYIEAPVHKLDDLKKIKLNMASHN</sequence>
<keyword evidence="5 7" id="KW-0326">Glycosidase</keyword>
<dbReference type="Proteomes" id="UP000076586">
    <property type="component" value="Unassembled WGS sequence"/>
</dbReference>
<reference evidence="14" key="2">
    <citation type="journal article" date="2017" name="Genome Announc.">
        <title>Draft genome sequence of Paludibacter jiangxiensis NM7(T), a propionate-producing fermentative bacterium.</title>
        <authorList>
            <person name="Qiu Y.-L."/>
            <person name="Tourlousse D.M."/>
            <person name="Matsuura N."/>
            <person name="Ohashi A."/>
            <person name="Sekiguchi Y."/>
        </authorList>
    </citation>
    <scope>NUCLEOTIDE SEQUENCE [LARGE SCALE GENOMIC DNA]</scope>
    <source>
        <strain evidence="14">NM7</strain>
    </source>
</reference>
<feature type="active site" description="Proton donor" evidence="8">
    <location>
        <position position="295"/>
    </location>
</feature>
<dbReference type="InterPro" id="IPR005154">
    <property type="entry name" value="Glyco_hydro_67_aGlcAse_N"/>
</dbReference>
<dbReference type="AlphaFoldDB" id="A0A161L8P9"/>
<evidence type="ECO:0000259" key="10">
    <source>
        <dbReference type="Pfam" id="PF03648"/>
    </source>
</evidence>
<dbReference type="Gene3D" id="3.20.20.80">
    <property type="entry name" value="Glycosidases"/>
    <property type="match status" value="1"/>
</dbReference>
<dbReference type="GO" id="GO:0033939">
    <property type="term" value="F:xylan alpha-1,2-glucuronosidase activity"/>
    <property type="evidence" value="ECO:0007669"/>
    <property type="project" value="UniProtKB-EC"/>
</dbReference>
<keyword evidence="14" id="KW-1185">Reference proteome</keyword>
<dbReference type="GO" id="GO:0005576">
    <property type="term" value="C:extracellular region"/>
    <property type="evidence" value="ECO:0007669"/>
    <property type="project" value="InterPro"/>
</dbReference>
<dbReference type="Gene3D" id="3.30.379.10">
    <property type="entry name" value="Chitobiase/beta-hexosaminidase domain 2-like"/>
    <property type="match status" value="1"/>
</dbReference>
<dbReference type="InterPro" id="IPR011100">
    <property type="entry name" value="Glyco_hydro_67_cat"/>
</dbReference>
<evidence type="ECO:0000256" key="9">
    <source>
        <dbReference type="RuleBase" id="RU361198"/>
    </source>
</evidence>
<keyword evidence="2 7" id="KW-0858">Xylan degradation</keyword>
<dbReference type="PANTHER" id="PTHR39207">
    <property type="entry name" value="ALPHA-GLUCURONIDASE A"/>
    <property type="match status" value="1"/>
</dbReference>
<evidence type="ECO:0000256" key="5">
    <source>
        <dbReference type="ARBA" id="ARBA00023295"/>
    </source>
</evidence>
<name>A0A161L8P9_9BACT</name>
<dbReference type="STRING" id="681398.PJIAN_4113"/>
<comment type="similarity">
    <text evidence="1 7 9">Belongs to the glycosyl hydrolase 67 family.</text>
</comment>
<dbReference type="InterPro" id="IPR037054">
    <property type="entry name" value="A-glucoronidase_C_sf"/>
</dbReference>
<dbReference type="PIRSF" id="PIRSF029900">
    <property type="entry name" value="Alpha-glucuronds"/>
    <property type="match status" value="1"/>
</dbReference>
<dbReference type="SUPFAM" id="SSF51445">
    <property type="entry name" value="(Trans)glycosidases"/>
    <property type="match status" value="1"/>
</dbReference>
<evidence type="ECO:0000256" key="1">
    <source>
        <dbReference type="ARBA" id="ARBA00008833"/>
    </source>
</evidence>
<dbReference type="InterPro" id="IPR011395">
    <property type="entry name" value="Glyco_hydro_67_aGlcAse"/>
</dbReference>
<evidence type="ECO:0000259" key="11">
    <source>
        <dbReference type="Pfam" id="PF07477"/>
    </source>
</evidence>
<dbReference type="Pfam" id="PF07488">
    <property type="entry name" value="Glyco_hydro_67M"/>
    <property type="match status" value="1"/>
</dbReference>
<reference evidence="14" key="1">
    <citation type="submission" date="2016-04" db="EMBL/GenBank/DDBJ databases">
        <title>Draft genome sequence of Paludibacter jiangxiensis strain NM7.</title>
        <authorList>
            <person name="Qiu Y."/>
            <person name="Matsuura N."/>
            <person name="Ohashi A."/>
            <person name="Tourlousse M.D."/>
            <person name="Sekiguchi Y."/>
        </authorList>
    </citation>
    <scope>NUCLEOTIDE SEQUENCE [LARGE SCALE GENOMIC DNA]</scope>
    <source>
        <strain evidence="14">NM7</strain>
    </source>
</reference>
<evidence type="ECO:0000259" key="12">
    <source>
        <dbReference type="Pfam" id="PF07488"/>
    </source>
</evidence>
<dbReference type="Gene3D" id="3.90.1330.10">
    <property type="entry name" value="Alpha-glucuronidase, C-terminal domain"/>
    <property type="match status" value="1"/>
</dbReference>
<dbReference type="SUPFAM" id="SSF55545">
    <property type="entry name" value="beta-N-acetylhexosaminidase-like domain"/>
    <property type="match status" value="1"/>
</dbReference>
<dbReference type="EC" id="3.2.1.131" evidence="9"/>
<keyword evidence="4 9" id="KW-0119">Carbohydrate metabolism</keyword>
<feature type="active site" description="Proton acceptor" evidence="8">
    <location>
        <position position="396"/>
    </location>
</feature>
<feature type="domain" description="Glycosyl hydrolase family 67 C-terminal" evidence="11">
    <location>
        <begin position="457"/>
        <end position="680"/>
    </location>
</feature>
<dbReference type="InterPro" id="IPR017853">
    <property type="entry name" value="GH"/>
</dbReference>
<dbReference type="PANTHER" id="PTHR39207:SF1">
    <property type="entry name" value="ALPHA-GLUCURONIDASE A"/>
    <property type="match status" value="1"/>
</dbReference>
<dbReference type="InterPro" id="IPR011099">
    <property type="entry name" value="Glyco_hydro_67_C"/>
</dbReference>
<feature type="domain" description="Glycosyl hydrolase family 67 catalytic" evidence="12">
    <location>
        <begin position="138"/>
        <end position="456"/>
    </location>
</feature>
<comment type="caution">
    <text evidence="13">The sequence shown here is derived from an EMBL/GenBank/DDBJ whole genome shotgun (WGS) entry which is preliminary data.</text>
</comment>
<feature type="domain" description="Alpha glucuronidase N-terminal" evidence="10">
    <location>
        <begin position="33"/>
        <end position="134"/>
    </location>
</feature>
<evidence type="ECO:0000256" key="8">
    <source>
        <dbReference type="PIRSR" id="PIRSR029900-1"/>
    </source>
</evidence>
<dbReference type="GO" id="GO:0045493">
    <property type="term" value="P:xylan catabolic process"/>
    <property type="evidence" value="ECO:0007669"/>
    <property type="project" value="UniProtKB-KW"/>
</dbReference>
<evidence type="ECO:0000256" key="4">
    <source>
        <dbReference type="ARBA" id="ARBA00023277"/>
    </source>
</evidence>
<feature type="active site" description="Proton acceptor" evidence="8">
    <location>
        <position position="368"/>
    </location>
</feature>
<dbReference type="InterPro" id="IPR029018">
    <property type="entry name" value="Hex-like_dom2"/>
</dbReference>
<evidence type="ECO:0000256" key="3">
    <source>
        <dbReference type="ARBA" id="ARBA00022801"/>
    </source>
</evidence>
<evidence type="ECO:0000313" key="14">
    <source>
        <dbReference type="Proteomes" id="UP000076586"/>
    </source>
</evidence>
<accession>A0A161L8P9</accession>
<dbReference type="GO" id="GO:0046559">
    <property type="term" value="F:alpha-glucuronidase activity"/>
    <property type="evidence" value="ECO:0007669"/>
    <property type="project" value="InterPro"/>
</dbReference>
<gene>
    <name evidence="13" type="ORF">PJIAN_4113</name>
</gene>
<dbReference type="Pfam" id="PF07477">
    <property type="entry name" value="Glyco_hydro_67C"/>
    <property type="match status" value="1"/>
</dbReference>
<evidence type="ECO:0000256" key="6">
    <source>
        <dbReference type="ARBA" id="ARBA00023326"/>
    </source>
</evidence>
<comment type="subunit">
    <text evidence="9">Homodimer.</text>
</comment>
<keyword evidence="3 7" id="KW-0378">Hydrolase</keyword>
<evidence type="ECO:0000313" key="13">
    <source>
        <dbReference type="EMBL" id="GAT63574.1"/>
    </source>
</evidence>
<evidence type="ECO:0000256" key="7">
    <source>
        <dbReference type="PIRNR" id="PIRNR029900"/>
    </source>
</evidence>
<keyword evidence="6 9" id="KW-0624">Polysaccharide degradation</keyword>
<evidence type="ECO:0000256" key="2">
    <source>
        <dbReference type="ARBA" id="ARBA00022651"/>
    </source>
</evidence>
<dbReference type="Pfam" id="PF03648">
    <property type="entry name" value="Glyco_hydro_67N"/>
    <property type="match status" value="1"/>
</dbReference>
<dbReference type="EMBL" id="BDCR01000004">
    <property type="protein sequence ID" value="GAT63574.1"/>
    <property type="molecule type" value="Genomic_DNA"/>
</dbReference>
<organism evidence="13 14">
    <name type="scientific">Paludibacter jiangxiensis</name>
    <dbReference type="NCBI Taxonomy" id="681398"/>
    <lineage>
        <taxon>Bacteria</taxon>
        <taxon>Pseudomonadati</taxon>
        <taxon>Bacteroidota</taxon>
        <taxon>Bacteroidia</taxon>
        <taxon>Bacteroidales</taxon>
        <taxon>Paludibacteraceae</taxon>
        <taxon>Paludibacter</taxon>
    </lineage>
</organism>
<protein>
    <recommendedName>
        <fullName evidence="9">Xylan alpha-1,2-glucuronidase</fullName>
        <ecNumber evidence="9">3.2.1.131</ecNumber>
    </recommendedName>
</protein>
<dbReference type="OrthoDB" id="339499at2"/>
<dbReference type="RefSeq" id="WP_068704928.1">
    <property type="nucleotide sequence ID" value="NZ_BDCR01000004.1"/>
</dbReference>
<proteinExistence type="inferred from homology"/>
<comment type="catalytic activity">
    <reaction evidence="9">
        <text>Hydrolysis of (1-&gt;2)-alpha-D-(4-O-methyl)glucuronosyl links in the main chain of hardwood xylans.</text>
        <dbReference type="EC" id="3.2.1.131"/>
    </reaction>
</comment>